<dbReference type="PANTHER" id="PTHR35333">
    <property type="entry name" value="BETA-LACTAMASE"/>
    <property type="match status" value="1"/>
</dbReference>
<evidence type="ECO:0000313" key="2">
    <source>
        <dbReference type="EMBL" id="SMP64036.1"/>
    </source>
</evidence>
<dbReference type="InterPro" id="IPR000871">
    <property type="entry name" value="Beta-lactam_class-A"/>
</dbReference>
<dbReference type="GO" id="GO:0008800">
    <property type="term" value="F:beta-lactamase activity"/>
    <property type="evidence" value="ECO:0007669"/>
    <property type="project" value="InterPro"/>
</dbReference>
<accession>A0AA46AJR8</accession>
<dbReference type="Pfam" id="PF13354">
    <property type="entry name" value="Beta-lactamase2"/>
    <property type="match status" value="1"/>
</dbReference>
<dbReference type="RefSeq" id="WP_283410004.1">
    <property type="nucleotide sequence ID" value="NZ_FXUF01000011.1"/>
</dbReference>
<dbReference type="GO" id="GO:0046677">
    <property type="term" value="P:response to antibiotic"/>
    <property type="evidence" value="ECO:0007669"/>
    <property type="project" value="InterPro"/>
</dbReference>
<dbReference type="Gene3D" id="3.40.710.10">
    <property type="entry name" value="DD-peptidase/beta-lactamase superfamily"/>
    <property type="match status" value="1"/>
</dbReference>
<dbReference type="Proteomes" id="UP001158066">
    <property type="component" value="Unassembled WGS sequence"/>
</dbReference>
<dbReference type="EMBL" id="FXUF01000011">
    <property type="protein sequence ID" value="SMP64036.1"/>
    <property type="molecule type" value="Genomic_DNA"/>
</dbReference>
<feature type="domain" description="Beta-lactamase class A catalytic" evidence="1">
    <location>
        <begin position="17"/>
        <end position="226"/>
    </location>
</feature>
<name>A0AA46AJR8_9CLOT</name>
<dbReference type="SUPFAM" id="SSF56601">
    <property type="entry name" value="beta-lactamase/transpeptidase-like"/>
    <property type="match status" value="1"/>
</dbReference>
<evidence type="ECO:0000259" key="1">
    <source>
        <dbReference type="Pfam" id="PF13354"/>
    </source>
</evidence>
<keyword evidence="3" id="KW-1185">Reference proteome</keyword>
<organism evidence="2 3">
    <name type="scientific">Anoxynatronum buryatiense</name>
    <dbReference type="NCBI Taxonomy" id="489973"/>
    <lineage>
        <taxon>Bacteria</taxon>
        <taxon>Bacillati</taxon>
        <taxon>Bacillota</taxon>
        <taxon>Clostridia</taxon>
        <taxon>Eubacteriales</taxon>
        <taxon>Clostridiaceae</taxon>
        <taxon>Anoxynatronum</taxon>
    </lineage>
</organism>
<proteinExistence type="predicted"/>
<dbReference type="InterPro" id="IPR045155">
    <property type="entry name" value="Beta-lactam_cat"/>
</dbReference>
<comment type="caution">
    <text evidence="2">The sequence shown here is derived from an EMBL/GenBank/DDBJ whole genome shotgun (WGS) entry which is preliminary data.</text>
</comment>
<gene>
    <name evidence="2" type="ORF">SAMN06296020_11189</name>
</gene>
<evidence type="ECO:0000313" key="3">
    <source>
        <dbReference type="Proteomes" id="UP001158066"/>
    </source>
</evidence>
<sequence length="254" mass="28319">MLDQINRLMETVPGTFGLYYHNLITGEKLAINADRPFLAASVIKLPVLMAVMQEIHEGRLHPTDTLGLVREEKVPSCGALFYMDDPQKVTLKDLYTLMIILSDNTAANRLMGLVGMERINQVIAGAGLRHTRLNRFLFDAEAQRQGKENTFSPADAGLLLEGVYQGTFVSPAMSREANEILLLQQLKNKLRALIPRRVPIAHKTGEDSDMTHDVGIVYARQPFILCLASNDTEVIAAEEAIRHIALVCYQHALR</sequence>
<dbReference type="GO" id="GO:0030655">
    <property type="term" value="P:beta-lactam antibiotic catabolic process"/>
    <property type="evidence" value="ECO:0007669"/>
    <property type="project" value="InterPro"/>
</dbReference>
<dbReference type="AlphaFoldDB" id="A0AA46AJR8"/>
<reference evidence="2" key="1">
    <citation type="submission" date="2017-05" db="EMBL/GenBank/DDBJ databases">
        <authorList>
            <person name="Varghese N."/>
            <person name="Submissions S."/>
        </authorList>
    </citation>
    <scope>NUCLEOTIDE SEQUENCE</scope>
    <source>
        <strain evidence="2">Su22</strain>
    </source>
</reference>
<dbReference type="InterPro" id="IPR012338">
    <property type="entry name" value="Beta-lactam/transpept-like"/>
</dbReference>
<dbReference type="PANTHER" id="PTHR35333:SF3">
    <property type="entry name" value="BETA-LACTAMASE-TYPE TRANSPEPTIDASE FOLD CONTAINING PROTEIN"/>
    <property type="match status" value="1"/>
</dbReference>
<protein>
    <submittedName>
        <fullName evidence="2">Beta-lactamase class A</fullName>
    </submittedName>
</protein>